<dbReference type="InterPro" id="IPR050793">
    <property type="entry name" value="CMP-NeuNAc_synthase"/>
</dbReference>
<dbReference type="EMBL" id="PDOE01000002">
    <property type="protein sequence ID" value="RKL68055.1"/>
    <property type="molecule type" value="Genomic_DNA"/>
</dbReference>
<keyword evidence="1" id="KW-0808">Transferase</keyword>
<keyword evidence="1" id="KW-0548">Nucleotidyltransferase</keyword>
<protein>
    <submittedName>
        <fullName evidence="1">Acylneuraminate cytidylyltransferase</fullName>
    </submittedName>
</protein>
<dbReference type="OrthoDB" id="9805604at2"/>
<dbReference type="PANTHER" id="PTHR21485">
    <property type="entry name" value="HAD SUPERFAMILY MEMBERS CMAS AND KDSC"/>
    <property type="match status" value="1"/>
</dbReference>
<dbReference type="InterPro" id="IPR003329">
    <property type="entry name" value="Cytidylyl_trans"/>
</dbReference>
<dbReference type="AlphaFoldDB" id="A0A3A9KJV5"/>
<dbReference type="SUPFAM" id="SSF53448">
    <property type="entry name" value="Nucleotide-diphospho-sugar transferases"/>
    <property type="match status" value="1"/>
</dbReference>
<dbReference type="Proteomes" id="UP000281498">
    <property type="component" value="Unassembled WGS sequence"/>
</dbReference>
<evidence type="ECO:0000313" key="1">
    <source>
        <dbReference type="EMBL" id="RKL68055.1"/>
    </source>
</evidence>
<reference evidence="1 2" key="1">
    <citation type="submission" date="2017-10" db="EMBL/GenBank/DDBJ databases">
        <title>Bacillus sp. nov., a halophilic bacterium isolated from a Keqin Lake.</title>
        <authorList>
            <person name="Wang H."/>
        </authorList>
    </citation>
    <scope>NUCLEOTIDE SEQUENCE [LARGE SCALE GENOMIC DNA]</scope>
    <source>
        <strain evidence="1 2">KCTC 13187</strain>
    </source>
</reference>
<dbReference type="Pfam" id="PF02348">
    <property type="entry name" value="CTP_transf_3"/>
    <property type="match status" value="1"/>
</dbReference>
<dbReference type="PANTHER" id="PTHR21485:SF6">
    <property type="entry name" value="N-ACYLNEURAMINATE CYTIDYLYLTRANSFERASE-RELATED"/>
    <property type="match status" value="1"/>
</dbReference>
<dbReference type="CDD" id="cd02513">
    <property type="entry name" value="CMP-NeuAc_Synthase"/>
    <property type="match status" value="1"/>
</dbReference>
<evidence type="ECO:0000313" key="2">
    <source>
        <dbReference type="Proteomes" id="UP000281498"/>
    </source>
</evidence>
<sequence length="232" mass="26881">MYEDKTFLAVIPARGGSKGIPGKNIYEVNGRPLIDYTIKEALGSKYLDKVIVSTDCEKIANISREYGAEVPFLRPKELAQDKSRTIDGIIDLLNRIKEQYDYLVLLQPTQPLRRSVHIDEAIELITDKEVQSLVSVNEVKDNPILMRTLNEDNQLKSIININSTVRRQDFPQYYKVNGSIYINRIDEKLNLNTSFNDNVLAYNMDKKYDLDIDEIFDLEVFKLKLRLFKDKK</sequence>
<dbReference type="GO" id="GO:0008781">
    <property type="term" value="F:N-acylneuraminate cytidylyltransferase activity"/>
    <property type="evidence" value="ECO:0007669"/>
    <property type="project" value="TreeGrafter"/>
</dbReference>
<gene>
    <name evidence="1" type="ORF">CR203_06035</name>
</gene>
<dbReference type="InterPro" id="IPR029044">
    <property type="entry name" value="Nucleotide-diphossugar_trans"/>
</dbReference>
<organism evidence="1 2">
    <name type="scientific">Salipaludibacillus neizhouensis</name>
    <dbReference type="NCBI Taxonomy" id="885475"/>
    <lineage>
        <taxon>Bacteria</taxon>
        <taxon>Bacillati</taxon>
        <taxon>Bacillota</taxon>
        <taxon>Bacilli</taxon>
        <taxon>Bacillales</taxon>
        <taxon>Bacillaceae</taxon>
    </lineage>
</organism>
<keyword evidence="2" id="KW-1185">Reference proteome</keyword>
<dbReference type="RefSeq" id="WP_110938393.1">
    <property type="nucleotide sequence ID" value="NZ_KZ614147.1"/>
</dbReference>
<proteinExistence type="predicted"/>
<comment type="caution">
    <text evidence="1">The sequence shown here is derived from an EMBL/GenBank/DDBJ whole genome shotgun (WGS) entry which is preliminary data.</text>
</comment>
<accession>A0A3A9KJV5</accession>
<name>A0A3A9KJV5_9BACI</name>
<dbReference type="Gene3D" id="3.90.550.10">
    <property type="entry name" value="Spore Coat Polysaccharide Biosynthesis Protein SpsA, Chain A"/>
    <property type="match status" value="1"/>
</dbReference>